<protein>
    <recommendedName>
        <fullName evidence="3">Asparagine synthetase domain-containing protein</fullName>
    </recommendedName>
</protein>
<dbReference type="EMBL" id="CP047423">
    <property type="protein sequence ID" value="QPD05834.1"/>
    <property type="molecule type" value="Genomic_DNA"/>
</dbReference>
<dbReference type="AlphaFoldDB" id="A0A7S8J1H4"/>
<evidence type="ECO:0008006" key="3">
    <source>
        <dbReference type="Google" id="ProtNLM"/>
    </source>
</evidence>
<accession>A0A7S8J1H4</accession>
<proteinExistence type="predicted"/>
<gene>
    <name evidence="1" type="ORF">Nkreftii_003608</name>
</gene>
<evidence type="ECO:0000313" key="1">
    <source>
        <dbReference type="EMBL" id="QPD05834.1"/>
    </source>
</evidence>
<evidence type="ECO:0000313" key="2">
    <source>
        <dbReference type="Proteomes" id="UP000593737"/>
    </source>
</evidence>
<sequence>MSHPGIEQQCPGQTTAVPELNKAIWTLRSISNAQLPQLAWVAETDRLNGIVRLIHGPRVEVRESFFIEGVWNGPFHLGEFRTTDCVFGSGGLLIENAVHFVPSAATTDHLYYDETGDRVIVSNSLPLLLAHTQDRLDPHCRDYAAICHSILNGIHDYRRDIPTTGGKIRRLMYRNLEVSRDRVTELEKQMPPPFVAFAQYRDYLRTQYALIAANARDVARTWPLQIVSTQSRGYDSTAVNSLARASGIDKVFTVPTAKSKRFLAHHEEENLSSDDGGEICATLDLPCFPLNRRAFAENFDQEYLYYSALHHNQDANLMDIGNQLSTVSVLLTGVIGELWRPKADKVEWPCLNSDLRHGDLGGSGMGEWRLVVGLIHLPMPFIGARRRAEIVEITESAEMDPWRLRNSYDRPIARRLAEEAGVPRHLFGQYKMGSVVLFSQPSIPFGKDLRREFFNYLVAEKVMARPTTWLWSVVRRANTLLQVNYLRRISGIYFIERVLSKLIRRQVRFPQLWSRLDGSLYCFCVNRTADRYSAELRTSSEDSDAPHARHSTVRIRS</sequence>
<dbReference type="Proteomes" id="UP000593737">
    <property type="component" value="Chromosome"/>
</dbReference>
<reference evidence="1 2" key="1">
    <citation type="journal article" date="2020" name="ISME J.">
        <title>Enrichment and physiological characterization of a novel comammox Nitrospira indicates ammonium inhibition of complete nitrification.</title>
        <authorList>
            <person name="Sakoula D."/>
            <person name="Koch H."/>
            <person name="Frank J."/>
            <person name="Jetten M.S.M."/>
            <person name="van Kessel M.A.H.J."/>
            <person name="Lucker S."/>
        </authorList>
    </citation>
    <scope>NUCLEOTIDE SEQUENCE [LARGE SCALE GENOMIC DNA]</scope>
    <source>
        <strain evidence="1">Comreactor17</strain>
    </source>
</reference>
<name>A0A7S8J1H4_9BACT</name>
<dbReference type="KEGG" id="nkf:Nkreftii_003608"/>
<organism evidence="1 2">
    <name type="scientific">Candidatus Nitrospira kreftii</name>
    <dbReference type="NCBI Taxonomy" id="2652173"/>
    <lineage>
        <taxon>Bacteria</taxon>
        <taxon>Pseudomonadati</taxon>
        <taxon>Nitrospirota</taxon>
        <taxon>Nitrospiria</taxon>
        <taxon>Nitrospirales</taxon>
        <taxon>Nitrospiraceae</taxon>
        <taxon>Nitrospira</taxon>
    </lineage>
</organism>